<comment type="caution">
    <text evidence="1">The sequence shown here is derived from an EMBL/GenBank/DDBJ whole genome shotgun (WGS) entry which is preliminary data.</text>
</comment>
<dbReference type="RefSeq" id="XP_024349765.1">
    <property type="nucleotide sequence ID" value="XM_024495805.1"/>
</dbReference>
<name>W6UYD0_ECHGR</name>
<keyword evidence="2" id="KW-1185">Reference proteome</keyword>
<dbReference type="AlphaFoldDB" id="W6UYD0"/>
<dbReference type="CTD" id="36342271"/>
<gene>
    <name evidence="1" type="ORF">EGR_06556</name>
</gene>
<evidence type="ECO:0000313" key="1">
    <source>
        <dbReference type="EMBL" id="EUB58569.1"/>
    </source>
</evidence>
<protein>
    <submittedName>
        <fullName evidence="1">Uncharacterized protein</fullName>
    </submittedName>
</protein>
<accession>W6UYD0</accession>
<reference evidence="1 2" key="1">
    <citation type="journal article" date="2013" name="Nat. Genet.">
        <title>The genome of the hydatid tapeworm Echinococcus granulosus.</title>
        <authorList>
            <person name="Zheng H."/>
            <person name="Zhang W."/>
            <person name="Zhang L."/>
            <person name="Zhang Z."/>
            <person name="Li J."/>
            <person name="Lu G."/>
            <person name="Zhu Y."/>
            <person name="Wang Y."/>
            <person name="Huang Y."/>
            <person name="Liu J."/>
            <person name="Kang H."/>
            <person name="Chen J."/>
            <person name="Wang L."/>
            <person name="Chen A."/>
            <person name="Yu S."/>
            <person name="Gao Z."/>
            <person name="Jin L."/>
            <person name="Gu W."/>
            <person name="Wang Z."/>
            <person name="Zhao L."/>
            <person name="Shi B."/>
            <person name="Wen H."/>
            <person name="Lin R."/>
            <person name="Jones M.K."/>
            <person name="Brejova B."/>
            <person name="Vinar T."/>
            <person name="Zhao G."/>
            <person name="McManus D.P."/>
            <person name="Chen Z."/>
            <person name="Zhou Y."/>
            <person name="Wang S."/>
        </authorList>
    </citation>
    <scope>NUCLEOTIDE SEQUENCE [LARGE SCALE GENOMIC DNA]</scope>
</reference>
<dbReference type="Proteomes" id="UP000019149">
    <property type="component" value="Unassembled WGS sequence"/>
</dbReference>
<evidence type="ECO:0000313" key="2">
    <source>
        <dbReference type="Proteomes" id="UP000019149"/>
    </source>
</evidence>
<sequence>MDRCSRRFCKLKRGSKKQTDIHRSLSLSAPSAPAARLLGHFDYQRSTDASKRFTVSGLVDLLLIGQYVKAQELGTMANGSQPLMTEVVHLGDLFPRALSPFIALYHQRGATDGTRYGCRLQYPFTLKEA</sequence>
<dbReference type="GeneID" id="36342271"/>
<proteinExistence type="predicted"/>
<organism evidence="1 2">
    <name type="scientific">Echinococcus granulosus</name>
    <name type="common">Hydatid tapeworm</name>
    <dbReference type="NCBI Taxonomy" id="6210"/>
    <lineage>
        <taxon>Eukaryota</taxon>
        <taxon>Metazoa</taxon>
        <taxon>Spiralia</taxon>
        <taxon>Lophotrochozoa</taxon>
        <taxon>Platyhelminthes</taxon>
        <taxon>Cestoda</taxon>
        <taxon>Eucestoda</taxon>
        <taxon>Cyclophyllidea</taxon>
        <taxon>Taeniidae</taxon>
        <taxon>Echinococcus</taxon>
        <taxon>Echinococcus granulosus group</taxon>
    </lineage>
</organism>
<dbReference type="KEGG" id="egl:EGR_06556"/>
<dbReference type="EMBL" id="APAU02000059">
    <property type="protein sequence ID" value="EUB58569.1"/>
    <property type="molecule type" value="Genomic_DNA"/>
</dbReference>